<dbReference type="EMBL" id="ML211031">
    <property type="protein sequence ID" value="TFK91003.1"/>
    <property type="molecule type" value="Genomic_DNA"/>
</dbReference>
<evidence type="ECO:0000313" key="2">
    <source>
        <dbReference type="EMBL" id="TFK91003.1"/>
    </source>
</evidence>
<dbReference type="InParanoid" id="A0A5C3PY15"/>
<protein>
    <submittedName>
        <fullName evidence="2">Uncharacterized protein</fullName>
    </submittedName>
</protein>
<feature type="compositionally biased region" description="Pro residues" evidence="1">
    <location>
        <begin position="1"/>
        <end position="11"/>
    </location>
</feature>
<evidence type="ECO:0000256" key="1">
    <source>
        <dbReference type="SAM" id="MobiDB-lite"/>
    </source>
</evidence>
<reference evidence="2 3" key="1">
    <citation type="journal article" date="2019" name="Nat. Ecol. Evol.">
        <title>Megaphylogeny resolves global patterns of mushroom evolution.</title>
        <authorList>
            <person name="Varga T."/>
            <person name="Krizsan K."/>
            <person name="Foldi C."/>
            <person name="Dima B."/>
            <person name="Sanchez-Garcia M."/>
            <person name="Sanchez-Ramirez S."/>
            <person name="Szollosi G.J."/>
            <person name="Szarkandi J.G."/>
            <person name="Papp V."/>
            <person name="Albert L."/>
            <person name="Andreopoulos W."/>
            <person name="Angelini C."/>
            <person name="Antonin V."/>
            <person name="Barry K.W."/>
            <person name="Bougher N.L."/>
            <person name="Buchanan P."/>
            <person name="Buyck B."/>
            <person name="Bense V."/>
            <person name="Catcheside P."/>
            <person name="Chovatia M."/>
            <person name="Cooper J."/>
            <person name="Damon W."/>
            <person name="Desjardin D."/>
            <person name="Finy P."/>
            <person name="Geml J."/>
            <person name="Haridas S."/>
            <person name="Hughes K."/>
            <person name="Justo A."/>
            <person name="Karasinski D."/>
            <person name="Kautmanova I."/>
            <person name="Kiss B."/>
            <person name="Kocsube S."/>
            <person name="Kotiranta H."/>
            <person name="LaButti K.M."/>
            <person name="Lechner B.E."/>
            <person name="Liimatainen K."/>
            <person name="Lipzen A."/>
            <person name="Lukacs Z."/>
            <person name="Mihaltcheva S."/>
            <person name="Morgado L.N."/>
            <person name="Niskanen T."/>
            <person name="Noordeloos M.E."/>
            <person name="Ohm R.A."/>
            <person name="Ortiz-Santana B."/>
            <person name="Ovrebo C."/>
            <person name="Racz N."/>
            <person name="Riley R."/>
            <person name="Savchenko A."/>
            <person name="Shiryaev A."/>
            <person name="Soop K."/>
            <person name="Spirin V."/>
            <person name="Szebenyi C."/>
            <person name="Tomsovsky M."/>
            <person name="Tulloss R.E."/>
            <person name="Uehling J."/>
            <person name="Grigoriev I.V."/>
            <person name="Vagvolgyi C."/>
            <person name="Papp T."/>
            <person name="Martin F.M."/>
            <person name="Miettinen O."/>
            <person name="Hibbett D.S."/>
            <person name="Nagy L.G."/>
        </authorList>
    </citation>
    <scope>NUCLEOTIDE SEQUENCE [LARGE SCALE GENOMIC DNA]</scope>
    <source>
        <strain evidence="2 3">HHB13444</strain>
    </source>
</reference>
<dbReference type="Proteomes" id="UP000308197">
    <property type="component" value="Unassembled WGS sequence"/>
</dbReference>
<dbReference type="AlphaFoldDB" id="A0A5C3PY15"/>
<evidence type="ECO:0000313" key="3">
    <source>
        <dbReference type="Proteomes" id="UP000308197"/>
    </source>
</evidence>
<accession>A0A5C3PY15</accession>
<organism evidence="2 3">
    <name type="scientific">Polyporus arcularius HHB13444</name>
    <dbReference type="NCBI Taxonomy" id="1314778"/>
    <lineage>
        <taxon>Eukaryota</taxon>
        <taxon>Fungi</taxon>
        <taxon>Dikarya</taxon>
        <taxon>Basidiomycota</taxon>
        <taxon>Agaricomycotina</taxon>
        <taxon>Agaricomycetes</taxon>
        <taxon>Polyporales</taxon>
        <taxon>Polyporaceae</taxon>
        <taxon>Polyporus</taxon>
    </lineage>
</organism>
<name>A0A5C3PY15_9APHY</name>
<feature type="region of interest" description="Disordered" evidence="1">
    <location>
        <begin position="1"/>
        <end position="20"/>
    </location>
</feature>
<proteinExistence type="predicted"/>
<sequence>MPFHPDPPPSPDKGATPMSRELFHPGNICNTLKRKWPRLKVWRSGLSLPYDDRRLCGQLSSLPAGYALHDTAPHPDHELRLTIAMPKAHESGLYMALRDVRKHSAQVADASKCPKVLTGASKAYCRDSPLRHLAKTAKNEMSLKQG</sequence>
<gene>
    <name evidence="2" type="ORF">K466DRAFT_563218</name>
</gene>
<keyword evidence="3" id="KW-1185">Reference proteome</keyword>